<feature type="region of interest" description="Disordered" evidence="2">
    <location>
        <begin position="449"/>
        <end position="591"/>
    </location>
</feature>
<feature type="compositionally biased region" description="Basic residues" evidence="2">
    <location>
        <begin position="732"/>
        <end position="756"/>
    </location>
</feature>
<feature type="region of interest" description="Disordered" evidence="2">
    <location>
        <begin position="731"/>
        <end position="788"/>
    </location>
</feature>
<evidence type="ECO:0008006" key="5">
    <source>
        <dbReference type="Google" id="ProtNLM"/>
    </source>
</evidence>
<feature type="compositionally biased region" description="Basic and acidic residues" evidence="2">
    <location>
        <begin position="532"/>
        <end position="541"/>
    </location>
</feature>
<sequence>MLDDLKRALRMESPAPRLNESNLKKLSRGLRSSKKSLHSVHSALETCSVPDGQLGGRSVSLSTLLPSAGPGSGGMRPRVNKLQTLEAKMASIEVSLGWKRRREALLETLPRAARDLVRELDALHQALRDKDTVIQSLKTQITNLGGTVGGSGEGGGVISETERRSIQDRLNKVQAEMDAKKVAIKNLKLTLEKIDITDNIDVRIRAAELEYELEREELNILNLKEESTVLNARLQDSPSSSTCNGGLGSQPSLHTLLTSNGGGAALGGATLMSMAIPHTPGNPPFHVTPRPPLGCVIDWATDDTRLKKGDRLLEVNGENVVGRGLEQVTRLMGSSSHLNLVIARPTTGTAGRRSEGRHEKQMEERTREIKELIARLDKALKEKETLRSDNTRLNHRIGYLEEQVSELQASLSRTREAVLNHTNGESIVTSQPGATVIQVFQKGEQKLAVASPEVGTGQVERAQQYPTLPRLRSPDSSISSPSSSQCDPSDRPTVGHMTSTRPTSASDNVNHVSSTRTTSTSDYRRRVLSPRPDSKNEDPRPPSRTKPIPPKKPERLSLQRTTSLQSVEESSSTSRSSAATPSNSRYSALQTWPSLDTDIHCRDNDGQSQRIYERGQERSTHRSHENIYERHHDRSNYGSPGHEHYASRSQGDGSVRMIISGSPVSAECLGKRSSLQGVASTPANERVSHQSNHRCHSPDVALHLECNNRIGDSEVDVFRSEINSHVATRFTSHNHHPSHNGNHNHHHHQHSQHHNHYSLTTPHSPPVAAPRTSALSVATSPRPHEQWC</sequence>
<dbReference type="Gene3D" id="2.30.42.10">
    <property type="match status" value="1"/>
</dbReference>
<feature type="coiled-coil region" evidence="1">
    <location>
        <begin position="359"/>
        <end position="396"/>
    </location>
</feature>
<keyword evidence="4" id="KW-1185">Reference proteome</keyword>
<dbReference type="InterPro" id="IPR036034">
    <property type="entry name" value="PDZ_sf"/>
</dbReference>
<dbReference type="Proteomes" id="UP001445076">
    <property type="component" value="Unassembled WGS sequence"/>
</dbReference>
<accession>A0AAW0XZT0</accession>
<evidence type="ECO:0000256" key="1">
    <source>
        <dbReference type="SAM" id="Coils"/>
    </source>
</evidence>
<feature type="coiled-coil region" evidence="1">
    <location>
        <begin position="170"/>
        <end position="233"/>
    </location>
</feature>
<feature type="compositionally biased region" description="Basic and acidic residues" evidence="2">
    <location>
        <begin position="611"/>
        <end position="646"/>
    </location>
</feature>
<evidence type="ECO:0000313" key="3">
    <source>
        <dbReference type="EMBL" id="KAK8744621.1"/>
    </source>
</evidence>
<evidence type="ECO:0000256" key="2">
    <source>
        <dbReference type="SAM" id="MobiDB-lite"/>
    </source>
</evidence>
<protein>
    <recommendedName>
        <fullName evidence="5">PDZ domain-containing protein</fullName>
    </recommendedName>
</protein>
<dbReference type="EMBL" id="JARKIK010000021">
    <property type="protein sequence ID" value="KAK8744621.1"/>
    <property type="molecule type" value="Genomic_DNA"/>
</dbReference>
<organism evidence="3 4">
    <name type="scientific">Cherax quadricarinatus</name>
    <name type="common">Australian red claw crayfish</name>
    <dbReference type="NCBI Taxonomy" id="27406"/>
    <lineage>
        <taxon>Eukaryota</taxon>
        <taxon>Metazoa</taxon>
        <taxon>Ecdysozoa</taxon>
        <taxon>Arthropoda</taxon>
        <taxon>Crustacea</taxon>
        <taxon>Multicrustacea</taxon>
        <taxon>Malacostraca</taxon>
        <taxon>Eumalacostraca</taxon>
        <taxon>Eucarida</taxon>
        <taxon>Decapoda</taxon>
        <taxon>Pleocyemata</taxon>
        <taxon>Astacidea</taxon>
        <taxon>Parastacoidea</taxon>
        <taxon>Parastacidae</taxon>
        <taxon>Cherax</taxon>
    </lineage>
</organism>
<feature type="compositionally biased region" description="Basic residues" evidence="2">
    <location>
        <begin position="25"/>
        <end position="34"/>
    </location>
</feature>
<feature type="region of interest" description="Disordered" evidence="2">
    <location>
        <begin position="611"/>
        <end position="649"/>
    </location>
</feature>
<evidence type="ECO:0000313" key="4">
    <source>
        <dbReference type="Proteomes" id="UP001445076"/>
    </source>
</evidence>
<feature type="compositionally biased region" description="Basic and acidic residues" evidence="2">
    <location>
        <begin position="1"/>
        <end position="10"/>
    </location>
</feature>
<name>A0AAW0XZT0_CHEQU</name>
<dbReference type="SUPFAM" id="SSF50156">
    <property type="entry name" value="PDZ domain-like"/>
    <property type="match status" value="1"/>
</dbReference>
<feature type="region of interest" description="Disordered" evidence="2">
    <location>
        <begin position="1"/>
        <end position="34"/>
    </location>
</feature>
<reference evidence="3 4" key="1">
    <citation type="journal article" date="2024" name="BMC Genomics">
        <title>Genome assembly of redclaw crayfish (Cherax quadricarinatus) provides insights into its immune adaptation and hypoxia tolerance.</title>
        <authorList>
            <person name="Liu Z."/>
            <person name="Zheng J."/>
            <person name="Li H."/>
            <person name="Fang K."/>
            <person name="Wang S."/>
            <person name="He J."/>
            <person name="Zhou D."/>
            <person name="Weng S."/>
            <person name="Chi M."/>
            <person name="Gu Z."/>
            <person name="He J."/>
            <person name="Li F."/>
            <person name="Wang M."/>
        </authorList>
    </citation>
    <scope>NUCLEOTIDE SEQUENCE [LARGE SCALE GENOMIC DNA]</scope>
    <source>
        <strain evidence="3">ZL_2023a</strain>
    </source>
</reference>
<feature type="compositionally biased region" description="Low complexity" evidence="2">
    <location>
        <begin position="469"/>
        <end position="487"/>
    </location>
</feature>
<keyword evidence="1" id="KW-0175">Coiled coil</keyword>
<comment type="caution">
    <text evidence="3">The sequence shown here is derived from an EMBL/GenBank/DDBJ whole genome shotgun (WGS) entry which is preliminary data.</text>
</comment>
<dbReference type="AlphaFoldDB" id="A0AAW0XZT0"/>
<proteinExistence type="predicted"/>
<gene>
    <name evidence="3" type="ORF">OTU49_000536</name>
</gene>
<feature type="compositionally biased region" description="Polar residues" evidence="2">
    <location>
        <begin position="496"/>
        <end position="512"/>
    </location>
</feature>
<feature type="compositionally biased region" description="Low complexity" evidence="2">
    <location>
        <begin position="561"/>
        <end position="584"/>
    </location>
</feature>